<organism evidence="1 2">
    <name type="scientific">Lentibacillus juripiscarius</name>
    <dbReference type="NCBI Taxonomy" id="257446"/>
    <lineage>
        <taxon>Bacteria</taxon>
        <taxon>Bacillati</taxon>
        <taxon>Bacillota</taxon>
        <taxon>Bacilli</taxon>
        <taxon>Bacillales</taxon>
        <taxon>Bacillaceae</taxon>
        <taxon>Lentibacillus</taxon>
    </lineage>
</organism>
<evidence type="ECO:0000313" key="2">
    <source>
        <dbReference type="Proteomes" id="UP001597502"/>
    </source>
</evidence>
<comment type="caution">
    <text evidence="1">The sequence shown here is derived from an EMBL/GenBank/DDBJ whole genome shotgun (WGS) entry which is preliminary data.</text>
</comment>
<gene>
    <name evidence="1" type="ORF">ACFSUO_07735</name>
</gene>
<reference evidence="2" key="1">
    <citation type="journal article" date="2019" name="Int. J. Syst. Evol. Microbiol.">
        <title>The Global Catalogue of Microorganisms (GCM) 10K type strain sequencing project: providing services to taxonomists for standard genome sequencing and annotation.</title>
        <authorList>
            <consortium name="The Broad Institute Genomics Platform"/>
            <consortium name="The Broad Institute Genome Sequencing Center for Infectious Disease"/>
            <person name="Wu L."/>
            <person name="Ma J."/>
        </authorList>
    </citation>
    <scope>NUCLEOTIDE SEQUENCE [LARGE SCALE GENOMIC DNA]</scope>
    <source>
        <strain evidence="2">TISTR 1535</strain>
    </source>
</reference>
<evidence type="ECO:0000313" key="1">
    <source>
        <dbReference type="EMBL" id="MFD2760856.1"/>
    </source>
</evidence>
<name>A0ABW5V4Q8_9BACI</name>
<accession>A0ABW5V4Q8</accession>
<dbReference type="Proteomes" id="UP001597502">
    <property type="component" value="Unassembled WGS sequence"/>
</dbReference>
<dbReference type="InterPro" id="IPR019615">
    <property type="entry name" value="DUF2487"/>
</dbReference>
<protein>
    <submittedName>
        <fullName evidence="1">DUF2487 family protein</fullName>
    </submittedName>
</protein>
<dbReference type="EMBL" id="JBHUNA010000017">
    <property type="protein sequence ID" value="MFD2760856.1"/>
    <property type="molecule type" value="Genomic_DNA"/>
</dbReference>
<sequence>MKWIKKDLQQFIQAKEFVDTAIVPLLPFQLSNDASLEKDAFQSEALSVFLRELEKELTGRVMLAPNYHYVKTADKESELDRIGKWIDDVQAQPFRHVFFITSDSGWKKNEQALPGTMIWLPVTGGESDQGTMQTVIREHVQEVSELIRSYWKDDSKS</sequence>
<dbReference type="Pfam" id="PF10673">
    <property type="entry name" value="DUF2487"/>
    <property type="match status" value="1"/>
</dbReference>
<keyword evidence="2" id="KW-1185">Reference proteome</keyword>
<dbReference type="RefSeq" id="WP_382392761.1">
    <property type="nucleotide sequence ID" value="NZ_JBHUNA010000017.1"/>
</dbReference>
<proteinExistence type="predicted"/>